<dbReference type="AlphaFoldDB" id="A0A4P6FE65"/>
<evidence type="ECO:0000313" key="5">
    <source>
        <dbReference type="Proteomes" id="UP000291259"/>
    </source>
</evidence>
<dbReference type="InterPro" id="IPR029062">
    <property type="entry name" value="Class_I_gatase-like"/>
</dbReference>
<dbReference type="EMBL" id="CP035491">
    <property type="protein sequence ID" value="QAY74076.1"/>
    <property type="molecule type" value="Genomic_DNA"/>
</dbReference>
<keyword evidence="1" id="KW-0315">Glutamine amidotransferase</keyword>
<evidence type="ECO:0000259" key="3">
    <source>
        <dbReference type="Pfam" id="PF07685"/>
    </source>
</evidence>
<dbReference type="Pfam" id="PF07685">
    <property type="entry name" value="GATase_3"/>
    <property type="match status" value="1"/>
</dbReference>
<dbReference type="InterPro" id="IPR011698">
    <property type="entry name" value="GATase_3"/>
</dbReference>
<name>A0A4P6FE65_9MICO</name>
<proteinExistence type="predicted"/>
<evidence type="ECO:0000256" key="1">
    <source>
        <dbReference type="ARBA" id="ARBA00022962"/>
    </source>
</evidence>
<evidence type="ECO:0000313" key="4">
    <source>
        <dbReference type="EMBL" id="QAY74076.1"/>
    </source>
</evidence>
<accession>A0A4P6FE65</accession>
<feature type="compositionally biased region" description="Basic residues" evidence="2">
    <location>
        <begin position="72"/>
        <end position="97"/>
    </location>
</feature>
<feature type="compositionally biased region" description="Basic and acidic residues" evidence="2">
    <location>
        <begin position="34"/>
        <end position="48"/>
    </location>
</feature>
<gene>
    <name evidence="4" type="ORF">ET445_12745</name>
</gene>
<feature type="compositionally biased region" description="Basic residues" evidence="2">
    <location>
        <begin position="49"/>
        <end position="64"/>
    </location>
</feature>
<organism evidence="4 5">
    <name type="scientific">Agromyces protaetiae</name>
    <dbReference type="NCBI Taxonomy" id="2509455"/>
    <lineage>
        <taxon>Bacteria</taxon>
        <taxon>Bacillati</taxon>
        <taxon>Actinomycetota</taxon>
        <taxon>Actinomycetes</taxon>
        <taxon>Micrococcales</taxon>
        <taxon>Microbacteriaceae</taxon>
        <taxon>Agromyces</taxon>
    </lineage>
</organism>
<dbReference type="Proteomes" id="UP000291259">
    <property type="component" value="Chromosome"/>
</dbReference>
<dbReference type="SUPFAM" id="SSF52317">
    <property type="entry name" value="Class I glutamine amidotransferase-like"/>
    <property type="match status" value="1"/>
</dbReference>
<dbReference type="KEGG" id="agf:ET445_12745"/>
<protein>
    <recommendedName>
        <fullName evidence="3">CobB/CobQ-like glutamine amidotransferase domain-containing protein</fullName>
    </recommendedName>
</protein>
<feature type="domain" description="CobB/CobQ-like glutamine amidotransferase" evidence="3">
    <location>
        <begin position="121"/>
        <end position="234"/>
    </location>
</feature>
<feature type="region of interest" description="Disordered" evidence="2">
    <location>
        <begin position="1"/>
        <end position="109"/>
    </location>
</feature>
<dbReference type="GO" id="GO:0003824">
    <property type="term" value="F:catalytic activity"/>
    <property type="evidence" value="ECO:0007669"/>
    <property type="project" value="InterPro"/>
</dbReference>
<sequence length="283" mass="30508">MRSTTSSPHRLLRRVSRRSSSAPTRCAAPAPTSDSRRPNDLHDPEHRAVAPRHQRRRAERRRARAAAPLGRPRCRRRRRRRRERAARSGRRHRRRIGQRLDARGRARAPLDDARRVPSLGTEGVPILAVGTGYELLSWGVESADGTVVEGLGILPGRAVPHAGPRVTGDLVIRSPRFGHLVGFENHARDYVQAEASPLGRIVAGEGNGRGSGQEGVVMGWVLGTHLHGPVLAKNPAFADAILVEVASRAGVEYAPGEPAIVVDGYAAEARAAQLAAAGVTLPS</sequence>
<keyword evidence="5" id="KW-1185">Reference proteome</keyword>
<evidence type="ECO:0000256" key="2">
    <source>
        <dbReference type="SAM" id="MobiDB-lite"/>
    </source>
</evidence>
<feature type="compositionally biased region" description="Basic and acidic residues" evidence="2">
    <location>
        <begin position="98"/>
        <end position="109"/>
    </location>
</feature>
<reference evidence="4 5" key="1">
    <citation type="submission" date="2019-01" db="EMBL/GenBank/DDBJ databases">
        <title>Genome sequencing of strain FW100M-8.</title>
        <authorList>
            <person name="Heo J."/>
            <person name="Kim S.-J."/>
            <person name="Kim J.-S."/>
            <person name="Hong S.-B."/>
            <person name="Kwon S.-W."/>
        </authorList>
    </citation>
    <scope>NUCLEOTIDE SEQUENCE [LARGE SCALE GENOMIC DNA]</scope>
    <source>
        <strain evidence="4 5">FW100M-8</strain>
    </source>
</reference>
<dbReference type="OrthoDB" id="9782045at2"/>